<dbReference type="OrthoDB" id="4293678at2759"/>
<proteinExistence type="predicted"/>
<sequence>MADKAHPEQTTQNTTSKYLTQDRLQEKLERLFPGQTEFNIRMREDQWTFTAPRIVSDVSIERSVIPSTIASLWLIDIRSKAEIE</sequence>
<dbReference type="Proteomes" id="UP001147782">
    <property type="component" value="Unassembled WGS sequence"/>
</dbReference>
<comment type="caution">
    <text evidence="1">The sequence shown here is derived from an EMBL/GenBank/DDBJ whole genome shotgun (WGS) entry which is preliminary data.</text>
</comment>
<name>A0A9W9S3A4_9EURO</name>
<dbReference type="EMBL" id="JAPZBS010000005">
    <property type="protein sequence ID" value="KAJ5370259.1"/>
    <property type="molecule type" value="Genomic_DNA"/>
</dbReference>
<protein>
    <submittedName>
        <fullName evidence="1">Uncharacterized protein</fullName>
    </submittedName>
</protein>
<evidence type="ECO:0000313" key="1">
    <source>
        <dbReference type="EMBL" id="KAJ5370259.1"/>
    </source>
</evidence>
<evidence type="ECO:0000313" key="2">
    <source>
        <dbReference type="Proteomes" id="UP001147782"/>
    </source>
</evidence>
<reference evidence="1" key="1">
    <citation type="submission" date="2022-11" db="EMBL/GenBank/DDBJ databases">
        <authorList>
            <person name="Petersen C."/>
        </authorList>
    </citation>
    <scope>NUCLEOTIDE SEQUENCE</scope>
    <source>
        <strain evidence="1">IBT 29864</strain>
    </source>
</reference>
<organism evidence="1 2">
    <name type="scientific">Penicillium cataractarum</name>
    <dbReference type="NCBI Taxonomy" id="2100454"/>
    <lineage>
        <taxon>Eukaryota</taxon>
        <taxon>Fungi</taxon>
        <taxon>Dikarya</taxon>
        <taxon>Ascomycota</taxon>
        <taxon>Pezizomycotina</taxon>
        <taxon>Eurotiomycetes</taxon>
        <taxon>Eurotiomycetidae</taxon>
        <taxon>Eurotiales</taxon>
        <taxon>Aspergillaceae</taxon>
        <taxon>Penicillium</taxon>
    </lineage>
</organism>
<accession>A0A9W9S3A4</accession>
<keyword evidence="2" id="KW-1185">Reference proteome</keyword>
<gene>
    <name evidence="1" type="ORF">N7496_006351</name>
</gene>
<reference evidence="1" key="2">
    <citation type="journal article" date="2023" name="IMA Fungus">
        <title>Comparative genomic study of the Penicillium genus elucidates a diverse pangenome and 15 lateral gene transfer events.</title>
        <authorList>
            <person name="Petersen C."/>
            <person name="Sorensen T."/>
            <person name="Nielsen M.R."/>
            <person name="Sondergaard T.E."/>
            <person name="Sorensen J.L."/>
            <person name="Fitzpatrick D.A."/>
            <person name="Frisvad J.C."/>
            <person name="Nielsen K.L."/>
        </authorList>
    </citation>
    <scope>NUCLEOTIDE SEQUENCE</scope>
    <source>
        <strain evidence="1">IBT 29864</strain>
    </source>
</reference>
<dbReference type="AlphaFoldDB" id="A0A9W9S3A4"/>
<dbReference type="RefSeq" id="XP_056554693.1">
    <property type="nucleotide sequence ID" value="XM_056699280.1"/>
</dbReference>
<dbReference type="GeneID" id="81438459"/>